<protein>
    <submittedName>
        <fullName evidence="2">N-acyl homoserine lactonase</fullName>
        <ecNumber evidence="2">3.1.1.81</ecNumber>
    </submittedName>
</protein>
<comment type="caution">
    <text evidence="2">The sequence shown here is derived from an EMBL/GenBank/DDBJ whole genome shotgun (WGS) entry which is preliminary data.</text>
</comment>
<sequence>MSSNEIITIIGFNLDSNSYLINGNVLVDTGTGTNKEYLFSKLRENGVEPENIELIVNTHCHFDHVGGNHLFPNAKIAIHRLDALSLRNGDSFLTASETFGVDNIQSKVDIELEEGDKIGNFEVIHTPGHTKGGICLWNGENLISGDTIFAGGGVGRTDIGGNWNDLKKSVSKLMKLDVLNIYPGHGPVVEGNGNQHLLLSYSMF</sequence>
<feature type="domain" description="Metallo-beta-lactamase" evidence="1">
    <location>
        <begin position="15"/>
        <end position="185"/>
    </location>
</feature>
<dbReference type="InterPro" id="IPR001279">
    <property type="entry name" value="Metallo-B-lactamas"/>
</dbReference>
<accession>A0A166B2T7</accession>
<dbReference type="AlphaFoldDB" id="A0A166B2T7"/>
<evidence type="ECO:0000259" key="1">
    <source>
        <dbReference type="SMART" id="SM00849"/>
    </source>
</evidence>
<dbReference type="EMBL" id="LWMU01000063">
    <property type="protein sequence ID" value="KZX12798.1"/>
    <property type="molecule type" value="Genomic_DNA"/>
</dbReference>
<dbReference type="RefSeq" id="WP_042691878.1">
    <property type="nucleotide sequence ID" value="NZ_CABMAB010000003.1"/>
</dbReference>
<organism evidence="2 3">
    <name type="scientific">Methanobrevibacter oralis</name>
    <dbReference type="NCBI Taxonomy" id="66851"/>
    <lineage>
        <taxon>Archaea</taxon>
        <taxon>Methanobacteriati</taxon>
        <taxon>Methanobacteriota</taxon>
        <taxon>Methanomada group</taxon>
        <taxon>Methanobacteria</taxon>
        <taxon>Methanobacteriales</taxon>
        <taxon>Methanobacteriaceae</taxon>
        <taxon>Methanobrevibacter</taxon>
    </lineage>
</organism>
<reference evidence="3" key="1">
    <citation type="journal article" date="2016" name="Genome Announc.">
        <title>Draft Genome Sequences of Methanobrevibacter curvatus DSM11111, Methanobrevibacter cuticularis DSM11139, Methanobrevibacter filiformis DSM11501, and Methanobrevibacter oralis DSM7256.</title>
        <authorList>
            <person name="Poehlein A."/>
            <person name="Seedorf H."/>
        </authorList>
    </citation>
    <scope>NUCLEOTIDE SEQUENCE [LARGE SCALE GENOMIC DNA]</scope>
    <source>
        <strain evidence="3">DSM 7256 / JCM 30027 / ZR</strain>
    </source>
</reference>
<dbReference type="Pfam" id="PF00753">
    <property type="entry name" value="Lactamase_B"/>
    <property type="match status" value="1"/>
</dbReference>
<dbReference type="InterPro" id="IPR036866">
    <property type="entry name" value="RibonucZ/Hydroxyglut_hydro"/>
</dbReference>
<dbReference type="PATRIC" id="fig|66851.6.peg.1163"/>
<dbReference type="EC" id="3.1.1.81" evidence="2"/>
<evidence type="ECO:0000313" key="2">
    <source>
        <dbReference type="EMBL" id="KZX12798.1"/>
    </source>
</evidence>
<dbReference type="STRING" id="66851.MBORA_10660"/>
<dbReference type="InterPro" id="IPR050855">
    <property type="entry name" value="NDM-1-like"/>
</dbReference>
<dbReference type="CDD" id="cd06262">
    <property type="entry name" value="metallo-hydrolase-like_MBL-fold"/>
    <property type="match status" value="1"/>
</dbReference>
<dbReference type="SMART" id="SM00849">
    <property type="entry name" value="Lactamase_B"/>
    <property type="match status" value="1"/>
</dbReference>
<name>A0A166B2T7_METOA</name>
<dbReference type="SUPFAM" id="SSF56281">
    <property type="entry name" value="Metallo-hydrolase/oxidoreductase"/>
    <property type="match status" value="1"/>
</dbReference>
<dbReference type="PANTHER" id="PTHR42951:SF17">
    <property type="entry name" value="METALLO-BETA-LACTAMASE DOMAIN-CONTAINING PROTEIN"/>
    <property type="match status" value="1"/>
</dbReference>
<gene>
    <name evidence="2" type="primary">aiiA</name>
    <name evidence="2" type="ORF">MBORA_10660</name>
</gene>
<dbReference type="PANTHER" id="PTHR42951">
    <property type="entry name" value="METALLO-BETA-LACTAMASE DOMAIN-CONTAINING"/>
    <property type="match status" value="1"/>
</dbReference>
<proteinExistence type="predicted"/>
<dbReference type="Gene3D" id="3.60.15.10">
    <property type="entry name" value="Ribonuclease Z/Hydroxyacylglutathione hydrolase-like"/>
    <property type="match status" value="1"/>
</dbReference>
<keyword evidence="3" id="KW-1185">Reference proteome</keyword>
<keyword evidence="2" id="KW-0378">Hydrolase</keyword>
<dbReference type="Proteomes" id="UP000077428">
    <property type="component" value="Unassembled WGS sequence"/>
</dbReference>
<dbReference type="GO" id="GO:0102007">
    <property type="term" value="F:acyl-L-homoserine-lactone lactonohydrolase activity"/>
    <property type="evidence" value="ECO:0007669"/>
    <property type="project" value="UniProtKB-EC"/>
</dbReference>
<evidence type="ECO:0000313" key="3">
    <source>
        <dbReference type="Proteomes" id="UP000077428"/>
    </source>
</evidence>
<dbReference type="OrthoDB" id="197151at2157"/>